<keyword evidence="3" id="KW-1185">Reference proteome</keyword>
<dbReference type="AlphaFoldDB" id="A0ABD0LL36"/>
<feature type="compositionally biased region" description="Polar residues" evidence="1">
    <location>
        <begin position="103"/>
        <end position="125"/>
    </location>
</feature>
<feature type="compositionally biased region" description="Low complexity" evidence="1">
    <location>
        <begin position="126"/>
        <end position="139"/>
    </location>
</feature>
<evidence type="ECO:0000313" key="3">
    <source>
        <dbReference type="Proteomes" id="UP001519460"/>
    </source>
</evidence>
<sequence length="253" mass="24101">MTGLQYPHSSLASQNGSTLPEHIINMQLSAATKPPLPPPPPSSLHLSKSSPDPATEACNTTGSGAGSAPNPSPTDSGSVQNPSSAGSGTGNVAVGVPEAALRSTGSGTGSAPNPSPTDSGSVQNPSSAGSGTGSVAVGVPEAALRSTGSVPEAASSGSGGGSAQDITVTAGAVLASDTSGAGLSTVQPETASQAGDSPALVDCDTDSVLPVQTSETPDTLHGATPTTGHVHPAQHEQSTGPPDTGQCGSVGEA</sequence>
<feature type="region of interest" description="Disordered" evidence="1">
    <location>
        <begin position="1"/>
        <end position="164"/>
    </location>
</feature>
<reference evidence="2 3" key="1">
    <citation type="journal article" date="2023" name="Sci. Data">
        <title>Genome assembly of the Korean intertidal mud-creeper Batillaria attramentaria.</title>
        <authorList>
            <person name="Patra A.K."/>
            <person name="Ho P.T."/>
            <person name="Jun S."/>
            <person name="Lee S.J."/>
            <person name="Kim Y."/>
            <person name="Won Y.J."/>
        </authorList>
    </citation>
    <scope>NUCLEOTIDE SEQUENCE [LARGE SCALE GENOMIC DNA]</scope>
    <source>
        <strain evidence="2">Wonlab-2016</strain>
    </source>
</reference>
<dbReference type="EMBL" id="JACVVK020000038">
    <property type="protein sequence ID" value="KAK7500219.1"/>
    <property type="molecule type" value="Genomic_DNA"/>
</dbReference>
<proteinExistence type="predicted"/>
<feature type="non-terminal residue" evidence="2">
    <location>
        <position position="253"/>
    </location>
</feature>
<protein>
    <submittedName>
        <fullName evidence="2">Uncharacterized protein</fullName>
    </submittedName>
</protein>
<dbReference type="Proteomes" id="UP001519460">
    <property type="component" value="Unassembled WGS sequence"/>
</dbReference>
<feature type="compositionally biased region" description="Polar residues" evidence="1">
    <location>
        <begin position="7"/>
        <end position="18"/>
    </location>
</feature>
<name>A0ABD0LL36_9CAEN</name>
<organism evidence="2 3">
    <name type="scientific">Batillaria attramentaria</name>
    <dbReference type="NCBI Taxonomy" id="370345"/>
    <lineage>
        <taxon>Eukaryota</taxon>
        <taxon>Metazoa</taxon>
        <taxon>Spiralia</taxon>
        <taxon>Lophotrochozoa</taxon>
        <taxon>Mollusca</taxon>
        <taxon>Gastropoda</taxon>
        <taxon>Caenogastropoda</taxon>
        <taxon>Sorbeoconcha</taxon>
        <taxon>Cerithioidea</taxon>
        <taxon>Batillariidae</taxon>
        <taxon>Batillaria</taxon>
    </lineage>
</organism>
<accession>A0ABD0LL36</accession>
<gene>
    <name evidence="2" type="ORF">BaRGS_00008442</name>
</gene>
<feature type="compositionally biased region" description="Low complexity" evidence="1">
    <location>
        <begin position="43"/>
        <end position="53"/>
    </location>
</feature>
<evidence type="ECO:0000313" key="2">
    <source>
        <dbReference type="EMBL" id="KAK7500219.1"/>
    </source>
</evidence>
<feature type="compositionally biased region" description="Polar residues" evidence="1">
    <location>
        <begin position="73"/>
        <end position="86"/>
    </location>
</feature>
<comment type="caution">
    <text evidence="2">The sequence shown here is derived from an EMBL/GenBank/DDBJ whole genome shotgun (WGS) entry which is preliminary data.</text>
</comment>
<feature type="region of interest" description="Disordered" evidence="1">
    <location>
        <begin position="179"/>
        <end position="253"/>
    </location>
</feature>
<feature type="compositionally biased region" description="Polar residues" evidence="1">
    <location>
        <begin position="179"/>
        <end position="195"/>
    </location>
</feature>
<evidence type="ECO:0000256" key="1">
    <source>
        <dbReference type="SAM" id="MobiDB-lite"/>
    </source>
</evidence>